<protein>
    <submittedName>
        <fullName evidence="1">Uncharacterized protein</fullName>
    </submittedName>
</protein>
<comment type="caution">
    <text evidence="1">The sequence shown here is derived from an EMBL/GenBank/DDBJ whole genome shotgun (WGS) entry which is preliminary data.</text>
</comment>
<dbReference type="EMBL" id="VEPZ02001093">
    <property type="protein sequence ID" value="KAE8695199.1"/>
    <property type="molecule type" value="Genomic_DNA"/>
</dbReference>
<dbReference type="OrthoDB" id="764584at2759"/>
<dbReference type="PANTHER" id="PTHR33702">
    <property type="entry name" value="BNAA09G40010D PROTEIN"/>
    <property type="match status" value="1"/>
</dbReference>
<dbReference type="PANTHER" id="PTHR33702:SF16">
    <property type="match status" value="1"/>
</dbReference>
<keyword evidence="2" id="KW-1185">Reference proteome</keyword>
<evidence type="ECO:0000313" key="2">
    <source>
        <dbReference type="Proteomes" id="UP000436088"/>
    </source>
</evidence>
<organism evidence="1 2">
    <name type="scientific">Hibiscus syriacus</name>
    <name type="common">Rose of Sharon</name>
    <dbReference type="NCBI Taxonomy" id="106335"/>
    <lineage>
        <taxon>Eukaryota</taxon>
        <taxon>Viridiplantae</taxon>
        <taxon>Streptophyta</taxon>
        <taxon>Embryophyta</taxon>
        <taxon>Tracheophyta</taxon>
        <taxon>Spermatophyta</taxon>
        <taxon>Magnoliopsida</taxon>
        <taxon>eudicotyledons</taxon>
        <taxon>Gunneridae</taxon>
        <taxon>Pentapetalae</taxon>
        <taxon>rosids</taxon>
        <taxon>malvids</taxon>
        <taxon>Malvales</taxon>
        <taxon>Malvaceae</taxon>
        <taxon>Malvoideae</taxon>
        <taxon>Hibiscus</taxon>
    </lineage>
</organism>
<proteinExistence type="predicted"/>
<gene>
    <name evidence="1" type="ORF">F3Y22_tig00110730pilonHSYRG00041</name>
</gene>
<reference evidence="1" key="1">
    <citation type="submission" date="2019-09" db="EMBL/GenBank/DDBJ databases">
        <title>Draft genome information of white flower Hibiscus syriacus.</title>
        <authorList>
            <person name="Kim Y.-M."/>
        </authorList>
    </citation>
    <scope>NUCLEOTIDE SEQUENCE [LARGE SCALE GENOMIC DNA]</scope>
    <source>
        <strain evidence="1">YM2019G1</strain>
    </source>
</reference>
<dbReference type="Proteomes" id="UP000436088">
    <property type="component" value="Unassembled WGS sequence"/>
</dbReference>
<accession>A0A6A2ZVB6</accession>
<sequence>MEFLRKPIVPGTLKRYWGRRRYQRLYGGEARKNIKVTRIGGRSRRFWNIRAAPRLRWRMMIASPMKLLTKLKNGYMNMLLRLGGTVGYLSARNEFGGKRIPKARKVDLGYSTSEFDQRLLYEIYKNLCPALELYG</sequence>
<evidence type="ECO:0000313" key="1">
    <source>
        <dbReference type="EMBL" id="KAE8695199.1"/>
    </source>
</evidence>
<dbReference type="AlphaFoldDB" id="A0A6A2ZVB6"/>
<name>A0A6A2ZVB6_HIBSY</name>